<keyword evidence="4" id="KW-0479">Metal-binding</keyword>
<dbReference type="PROSITE" id="PS50096">
    <property type="entry name" value="IQ"/>
    <property type="match status" value="2"/>
</dbReference>
<dbReference type="OrthoDB" id="252964at2759"/>
<keyword evidence="11" id="KW-1185">Reference proteome</keyword>
<evidence type="ECO:0000256" key="7">
    <source>
        <dbReference type="PROSITE-ProRule" id="PRU00175"/>
    </source>
</evidence>
<dbReference type="Gene3D" id="1.20.5.190">
    <property type="match status" value="1"/>
</dbReference>
<proteinExistence type="predicted"/>
<evidence type="ECO:0000256" key="3">
    <source>
        <dbReference type="ARBA" id="ARBA00022679"/>
    </source>
</evidence>
<dbReference type="KEGG" id="fcy:FRACYDRAFT_246290"/>
<accession>A0A1E7EYT7</accession>
<dbReference type="Proteomes" id="UP000095751">
    <property type="component" value="Unassembled WGS sequence"/>
</dbReference>
<evidence type="ECO:0000256" key="6">
    <source>
        <dbReference type="ARBA" id="ARBA00022833"/>
    </source>
</evidence>
<dbReference type="InterPro" id="IPR013083">
    <property type="entry name" value="Znf_RING/FYVE/PHD"/>
</dbReference>
<dbReference type="EC" id="2.3.2.27" evidence="2"/>
<dbReference type="InterPro" id="IPR017907">
    <property type="entry name" value="Znf_RING_CS"/>
</dbReference>
<dbReference type="InterPro" id="IPR000048">
    <property type="entry name" value="IQ_motif_EF-hand-BS"/>
</dbReference>
<feature type="domain" description="RING-type" evidence="9">
    <location>
        <begin position="281"/>
        <end position="323"/>
    </location>
</feature>
<sequence length="492" mass="55821">MSPTIVLYKCNDPNWEPVDPEADSNVTVKSSSFMYFENGLDGVLKARQGAEALIAANLEISSLLRGVILASTFTTIDRKEKYFLEIEAKKKKKSKKRDLIVEINDIDHDHDLLMPKKKKIKVQEVTRRRRRPSEKRKIPDDNDQGGTLVEGAIVTATRLIFPSIPATSPSPSSSSLPSKKKRRKVSGTAIVKVHYGVVRIQKLARGFLTRSYLAAAEVQQKKTSTVRIQKHIRGFLARARLHIDVLPAAAAAAASTQATTTTTSSCHSNTDSNDDSNNDTCCICLEVTGQDAAKIDCGCDHRFCYECILKWGTEKSNTCPYCREKFHEITTTCMHNNETKTTQLKDHNSRRVGIESPFIEQGLGWYTVQLEVELESMQFKMEEWHRNGRSFSLQQYIEHIRANQDSGAYGPLNDQHAQIFEVMIRTAYEMPDPYQYRARFPPSRKRSAQDTWYAIFETQTENAQKEILEAQSQGSVQVEQCLQKYRRLSRLA</sequence>
<dbReference type="SUPFAM" id="SSF57850">
    <property type="entry name" value="RING/U-box"/>
    <property type="match status" value="1"/>
</dbReference>
<keyword evidence="3" id="KW-0808">Transferase</keyword>
<dbReference type="PANTHER" id="PTHR46077:SF5">
    <property type="entry name" value="RING-TYPE DOMAIN-CONTAINING PROTEIN"/>
    <property type="match status" value="1"/>
</dbReference>
<dbReference type="PROSITE" id="PS50089">
    <property type="entry name" value="ZF_RING_2"/>
    <property type="match status" value="1"/>
</dbReference>
<dbReference type="AlphaFoldDB" id="A0A1E7EYT7"/>
<evidence type="ECO:0000256" key="2">
    <source>
        <dbReference type="ARBA" id="ARBA00012483"/>
    </source>
</evidence>
<dbReference type="SMART" id="SM00015">
    <property type="entry name" value="IQ"/>
    <property type="match status" value="2"/>
</dbReference>
<feature type="region of interest" description="Disordered" evidence="8">
    <location>
        <begin position="123"/>
        <end position="147"/>
    </location>
</feature>
<comment type="catalytic activity">
    <reaction evidence="1">
        <text>S-ubiquitinyl-[E2 ubiquitin-conjugating enzyme]-L-cysteine + [acceptor protein]-L-lysine = [E2 ubiquitin-conjugating enzyme]-L-cysteine + N(6)-ubiquitinyl-[acceptor protein]-L-lysine.</text>
        <dbReference type="EC" id="2.3.2.27"/>
    </reaction>
</comment>
<evidence type="ECO:0000256" key="5">
    <source>
        <dbReference type="ARBA" id="ARBA00022771"/>
    </source>
</evidence>
<gene>
    <name evidence="10" type="ORF">FRACYDRAFT_246290</name>
</gene>
<dbReference type="InterPro" id="IPR001841">
    <property type="entry name" value="Znf_RING"/>
</dbReference>
<dbReference type="GO" id="GO:0006513">
    <property type="term" value="P:protein monoubiquitination"/>
    <property type="evidence" value="ECO:0007669"/>
    <property type="project" value="TreeGrafter"/>
</dbReference>
<evidence type="ECO:0000256" key="8">
    <source>
        <dbReference type="SAM" id="MobiDB-lite"/>
    </source>
</evidence>
<dbReference type="Pfam" id="PF13639">
    <property type="entry name" value="zf-RING_2"/>
    <property type="match status" value="1"/>
</dbReference>
<dbReference type="GO" id="GO:0061630">
    <property type="term" value="F:ubiquitin protein ligase activity"/>
    <property type="evidence" value="ECO:0007669"/>
    <property type="project" value="UniProtKB-EC"/>
</dbReference>
<evidence type="ECO:0000313" key="11">
    <source>
        <dbReference type="Proteomes" id="UP000095751"/>
    </source>
</evidence>
<evidence type="ECO:0000259" key="9">
    <source>
        <dbReference type="PROSITE" id="PS50089"/>
    </source>
</evidence>
<dbReference type="GO" id="GO:0008270">
    <property type="term" value="F:zinc ion binding"/>
    <property type="evidence" value="ECO:0007669"/>
    <property type="project" value="UniProtKB-KW"/>
</dbReference>
<reference evidence="10 11" key="1">
    <citation type="submission" date="2016-09" db="EMBL/GenBank/DDBJ databases">
        <title>Extensive genetic diversity and differential bi-allelic expression allows diatom success in the polar Southern Ocean.</title>
        <authorList>
            <consortium name="DOE Joint Genome Institute"/>
            <person name="Mock T."/>
            <person name="Otillar R.P."/>
            <person name="Strauss J."/>
            <person name="Dupont C."/>
            <person name="Frickenhaus S."/>
            <person name="Maumus F."/>
            <person name="Mcmullan M."/>
            <person name="Sanges R."/>
            <person name="Schmutz J."/>
            <person name="Toseland A."/>
            <person name="Valas R."/>
            <person name="Veluchamy A."/>
            <person name="Ward B.J."/>
            <person name="Allen A."/>
            <person name="Barry K."/>
            <person name="Falciatore A."/>
            <person name="Ferrante M."/>
            <person name="Fortunato A.E."/>
            <person name="Gloeckner G."/>
            <person name="Gruber A."/>
            <person name="Hipkin R."/>
            <person name="Janech M."/>
            <person name="Kroth P."/>
            <person name="Leese F."/>
            <person name="Lindquist E."/>
            <person name="Lyon B.R."/>
            <person name="Martin J."/>
            <person name="Mayer C."/>
            <person name="Parker M."/>
            <person name="Quesneville H."/>
            <person name="Raymond J."/>
            <person name="Uhlig C."/>
            <person name="Valentin K.U."/>
            <person name="Worden A.Z."/>
            <person name="Armbrust E.V."/>
            <person name="Bowler C."/>
            <person name="Green B."/>
            <person name="Moulton V."/>
            <person name="Van Oosterhout C."/>
            <person name="Grigoriev I."/>
        </authorList>
    </citation>
    <scope>NUCLEOTIDE SEQUENCE [LARGE SCALE GENOMIC DNA]</scope>
    <source>
        <strain evidence="10 11">CCMP1102</strain>
    </source>
</reference>
<dbReference type="Gene3D" id="3.30.40.10">
    <property type="entry name" value="Zinc/RING finger domain, C3HC4 (zinc finger)"/>
    <property type="match status" value="1"/>
</dbReference>
<dbReference type="PROSITE" id="PS00518">
    <property type="entry name" value="ZF_RING_1"/>
    <property type="match status" value="1"/>
</dbReference>
<dbReference type="PANTHER" id="PTHR46077">
    <property type="entry name" value="E3 UBIQUITIN-PROTEIN LIGASE TOPORS"/>
    <property type="match status" value="1"/>
</dbReference>
<name>A0A1E7EYT7_9STRA</name>
<dbReference type="InParanoid" id="A0A1E7EYT7"/>
<keyword evidence="5 7" id="KW-0863">Zinc-finger</keyword>
<protein>
    <recommendedName>
        <fullName evidence="2">RING-type E3 ubiquitin transferase</fullName>
        <ecNumber evidence="2">2.3.2.27</ecNumber>
    </recommendedName>
</protein>
<evidence type="ECO:0000256" key="4">
    <source>
        <dbReference type="ARBA" id="ARBA00022723"/>
    </source>
</evidence>
<evidence type="ECO:0000256" key="1">
    <source>
        <dbReference type="ARBA" id="ARBA00000900"/>
    </source>
</evidence>
<dbReference type="GO" id="GO:0000209">
    <property type="term" value="P:protein polyubiquitination"/>
    <property type="evidence" value="ECO:0007669"/>
    <property type="project" value="TreeGrafter"/>
</dbReference>
<dbReference type="SMART" id="SM00184">
    <property type="entry name" value="RING"/>
    <property type="match status" value="1"/>
</dbReference>
<dbReference type="EMBL" id="KV784369">
    <property type="protein sequence ID" value="OEU11178.1"/>
    <property type="molecule type" value="Genomic_DNA"/>
</dbReference>
<organism evidence="10 11">
    <name type="scientific">Fragilariopsis cylindrus CCMP1102</name>
    <dbReference type="NCBI Taxonomy" id="635003"/>
    <lineage>
        <taxon>Eukaryota</taxon>
        <taxon>Sar</taxon>
        <taxon>Stramenopiles</taxon>
        <taxon>Ochrophyta</taxon>
        <taxon>Bacillariophyta</taxon>
        <taxon>Bacillariophyceae</taxon>
        <taxon>Bacillariophycidae</taxon>
        <taxon>Bacillariales</taxon>
        <taxon>Bacillariaceae</taxon>
        <taxon>Fragilariopsis</taxon>
    </lineage>
</organism>
<evidence type="ECO:0000313" key="10">
    <source>
        <dbReference type="EMBL" id="OEU11178.1"/>
    </source>
</evidence>
<dbReference type="Pfam" id="PF00612">
    <property type="entry name" value="IQ"/>
    <property type="match status" value="2"/>
</dbReference>
<keyword evidence="6" id="KW-0862">Zinc</keyword>